<dbReference type="Proteomes" id="UP000250790">
    <property type="component" value="Unassembled WGS sequence"/>
</dbReference>
<proteinExistence type="predicted"/>
<reference evidence="1 2" key="1">
    <citation type="submission" date="2017-04" db="EMBL/GenBank/DDBJ databases">
        <title>Unexpected and diverse lifestyles within the genus Limnohabitans.</title>
        <authorList>
            <person name="Kasalicky V."/>
            <person name="Mehrshad M."/>
            <person name="Andrei S.-A."/>
            <person name="Salcher M."/>
            <person name="Kratochvilova H."/>
            <person name="Simek K."/>
            <person name="Ghai R."/>
        </authorList>
    </citation>
    <scope>NUCLEOTIDE SEQUENCE [LARGE SCALE GENOMIC DNA]</scope>
    <source>
        <strain evidence="1 2">II-B4</strain>
    </source>
</reference>
<organism evidence="1 2">
    <name type="scientific">Limnohabitans parvus II-B4</name>
    <dbReference type="NCBI Taxonomy" id="1293052"/>
    <lineage>
        <taxon>Bacteria</taxon>
        <taxon>Pseudomonadati</taxon>
        <taxon>Pseudomonadota</taxon>
        <taxon>Betaproteobacteria</taxon>
        <taxon>Burkholderiales</taxon>
        <taxon>Comamonadaceae</taxon>
        <taxon>Limnohabitans</taxon>
    </lineage>
</organism>
<dbReference type="OrthoDB" id="7281177at2"/>
<dbReference type="EMBL" id="NESN01000001">
    <property type="protein sequence ID" value="PUE55527.1"/>
    <property type="molecule type" value="Genomic_DNA"/>
</dbReference>
<dbReference type="AlphaFoldDB" id="A0A315FQI6"/>
<keyword evidence="2" id="KW-1185">Reference proteome</keyword>
<protein>
    <submittedName>
        <fullName evidence="1">Uncharacterized protein</fullName>
    </submittedName>
</protein>
<evidence type="ECO:0000313" key="2">
    <source>
        <dbReference type="Proteomes" id="UP000250790"/>
    </source>
</evidence>
<gene>
    <name evidence="1" type="ORF">B9Z37_02920</name>
</gene>
<comment type="caution">
    <text evidence="1">The sequence shown here is derived from an EMBL/GenBank/DDBJ whole genome shotgun (WGS) entry which is preliminary data.</text>
</comment>
<dbReference type="RefSeq" id="WP_108311517.1">
    <property type="nucleotide sequence ID" value="NZ_NESN01000001.1"/>
</dbReference>
<name>A0A315FQI6_9BURK</name>
<accession>A0A315FQI6</accession>
<evidence type="ECO:0000313" key="1">
    <source>
        <dbReference type="EMBL" id="PUE55527.1"/>
    </source>
</evidence>
<sequence>MNKEISFDIAAQFEATGSGQKLSLYVPNKDKNGLHVDQSVWVDQTIRLFSKLFGGATVFPNILGAWLNKETDQLIVEEPQIVYSYMTADAFIKAADELKTFMYRMGNETNQGQIGFEFDSTFYLLDI</sequence>